<dbReference type="RefSeq" id="WP_152772680.1">
    <property type="nucleotide sequence ID" value="NZ_VJZC01000123.1"/>
</dbReference>
<dbReference type="OrthoDB" id="4915395at2"/>
<name>A0A5N8XI92_9ACTN</name>
<dbReference type="EMBL" id="VJZC01000123">
    <property type="protein sequence ID" value="MPY59169.1"/>
    <property type="molecule type" value="Genomic_DNA"/>
</dbReference>
<dbReference type="AlphaFoldDB" id="A0A5N8XI92"/>
<accession>A0A5N8XI92</accession>
<reference evidence="1 2" key="1">
    <citation type="submission" date="2019-07" db="EMBL/GenBank/DDBJ databases">
        <title>New species of Amycolatopsis and Streptomyces.</title>
        <authorList>
            <person name="Duangmal K."/>
            <person name="Teo W.F.A."/>
            <person name="Lipun K."/>
        </authorList>
    </citation>
    <scope>NUCLEOTIDE SEQUENCE [LARGE SCALE GENOMIC DNA]</scope>
    <source>
        <strain evidence="1 2">NBRC 106415</strain>
    </source>
</reference>
<comment type="caution">
    <text evidence="1">The sequence shown here is derived from an EMBL/GenBank/DDBJ whole genome shotgun (WGS) entry which is preliminary data.</text>
</comment>
<evidence type="ECO:0000313" key="1">
    <source>
        <dbReference type="EMBL" id="MPY59169.1"/>
    </source>
</evidence>
<gene>
    <name evidence="1" type="ORF">FNH08_18975</name>
</gene>
<protein>
    <submittedName>
        <fullName evidence="1">Uncharacterized protein</fullName>
    </submittedName>
</protein>
<dbReference type="Proteomes" id="UP000400924">
    <property type="component" value="Unassembled WGS sequence"/>
</dbReference>
<evidence type="ECO:0000313" key="2">
    <source>
        <dbReference type="Proteomes" id="UP000400924"/>
    </source>
</evidence>
<proteinExistence type="predicted"/>
<sequence length="476" mass="51579">MVTGAALEITQALDHLDPRRAVDRVKDVVQRRLQGAYPRARIVRTDYFNHSYVPDLVMEWGSGNQAEARPVYLRASVNPDILAAGVSLMSPKSLPLIIPLEDFPAGEELGRLVHVAETEALVLAPSGLGELPSQAPWRSTATLASDALVEGGHGVMDGSAVRRFLADVDEGVSGARAGNRISTRKAVDSVEHSIVPAVGQRMTTFLAALWQGGGRSLLEFPGGVPRRTSLDAVSLGLLLNSEEIPEESFWQRVSPLTDLRTLLASGVSASANLQHFMRSTVHRWTGHVCMVVSDEHAGVSDRATHPWQWSVRDGRLGLHVPGQVAYVGDSRRDLQMPEEYPVPLLDEVRARASRFRTPVTGFRMITANRTIGYDGTGEDVTHDPQLQGISDALGREEGVVEATALCGDGVKLRCSFIHRTVSPPGARTKVPYAELVGTALSLLTELGDEGAHKLEILLGGRSGSDEHWSQPDLFEE</sequence>
<organism evidence="1 2">
    <name type="scientific">Streptomyces spongiae</name>
    <dbReference type="NCBI Taxonomy" id="565072"/>
    <lineage>
        <taxon>Bacteria</taxon>
        <taxon>Bacillati</taxon>
        <taxon>Actinomycetota</taxon>
        <taxon>Actinomycetes</taxon>
        <taxon>Kitasatosporales</taxon>
        <taxon>Streptomycetaceae</taxon>
        <taxon>Streptomyces</taxon>
    </lineage>
</organism>
<keyword evidence="2" id="KW-1185">Reference proteome</keyword>